<name>A0A371PEZ7_9BACL</name>
<dbReference type="InterPro" id="IPR002931">
    <property type="entry name" value="Transglutaminase-like"/>
</dbReference>
<reference evidence="2 3" key="1">
    <citation type="submission" date="2018-08" db="EMBL/GenBank/DDBJ databases">
        <title>Paenibacillus sp. M4BSY-1, whole genome shotgun sequence.</title>
        <authorList>
            <person name="Tuo L."/>
        </authorList>
    </citation>
    <scope>NUCLEOTIDE SEQUENCE [LARGE SCALE GENOMIC DNA]</scope>
    <source>
        <strain evidence="2 3">M4BSY-1</strain>
    </source>
</reference>
<organism evidence="2 3">
    <name type="scientific">Paenibacillus paeoniae</name>
    <dbReference type="NCBI Taxonomy" id="2292705"/>
    <lineage>
        <taxon>Bacteria</taxon>
        <taxon>Bacillati</taxon>
        <taxon>Bacillota</taxon>
        <taxon>Bacilli</taxon>
        <taxon>Bacillales</taxon>
        <taxon>Paenibacillaceae</taxon>
        <taxon>Paenibacillus</taxon>
    </lineage>
</organism>
<evidence type="ECO:0000259" key="1">
    <source>
        <dbReference type="SMART" id="SM00460"/>
    </source>
</evidence>
<dbReference type="Pfam" id="PF08379">
    <property type="entry name" value="Bact_transglu_N"/>
    <property type="match status" value="1"/>
</dbReference>
<comment type="caution">
    <text evidence="2">The sequence shown here is derived from an EMBL/GenBank/DDBJ whole genome shotgun (WGS) entry which is preliminary data.</text>
</comment>
<dbReference type="OrthoDB" id="9787782at2"/>
<dbReference type="Gene3D" id="3.10.620.30">
    <property type="match status" value="1"/>
</dbReference>
<dbReference type="SUPFAM" id="SSF54001">
    <property type="entry name" value="Cysteine proteinases"/>
    <property type="match status" value="1"/>
</dbReference>
<gene>
    <name evidence="2" type="ORF">DX130_12500</name>
</gene>
<dbReference type="InterPro" id="IPR038765">
    <property type="entry name" value="Papain-like_cys_pep_sf"/>
</dbReference>
<accession>A0A371PEZ7</accession>
<dbReference type="EMBL" id="QUBQ01000002">
    <property type="protein sequence ID" value="REK74517.1"/>
    <property type="molecule type" value="Genomic_DNA"/>
</dbReference>
<protein>
    <submittedName>
        <fullName evidence="2">Transglutaminase family protein</fullName>
    </submittedName>
</protein>
<feature type="domain" description="Transglutaminase-like" evidence="1">
    <location>
        <begin position="183"/>
        <end position="252"/>
    </location>
</feature>
<evidence type="ECO:0000313" key="3">
    <source>
        <dbReference type="Proteomes" id="UP000261905"/>
    </source>
</evidence>
<dbReference type="Proteomes" id="UP000261905">
    <property type="component" value="Unassembled WGS sequence"/>
</dbReference>
<dbReference type="Pfam" id="PF01841">
    <property type="entry name" value="Transglut_core"/>
    <property type="match status" value="1"/>
</dbReference>
<keyword evidence="3" id="KW-1185">Reference proteome</keyword>
<dbReference type="RefSeq" id="WP_116045961.1">
    <property type="nucleotide sequence ID" value="NZ_QUBQ01000002.1"/>
</dbReference>
<dbReference type="AlphaFoldDB" id="A0A371PEZ7"/>
<evidence type="ECO:0000313" key="2">
    <source>
        <dbReference type="EMBL" id="REK74517.1"/>
    </source>
</evidence>
<proteinExistence type="predicted"/>
<sequence>MKLSITHSTQYDYEEAVTDSVNEIRLTPSTNERQSCYHQSITVEPNAPLLSYEDYFGNRVHVFSVNQPHQRLAIKTSMTVVTKGAPTASDRERYASRQLPEQEWQWLLSDEATNRFAEFLLDTDYTSVTTEVEDFAGGLLGLDGAFASSVHLFDWLTALSDSIREQFTYDPGATTVNTTTSEIFAGKRGVCQDFAHLMIACARSVGIPARYVSGYHFVGDLQGGFADFVQASHAWVEAYVPALGWCSFDPTNRDPVGERYVKLGHGRDYKDIVPVKGVYRGTGAQTLKVAVDVWQSEE</sequence>
<dbReference type="PANTHER" id="PTHR33490">
    <property type="entry name" value="BLR5614 PROTEIN-RELATED"/>
    <property type="match status" value="1"/>
</dbReference>
<dbReference type="SMART" id="SM00460">
    <property type="entry name" value="TGc"/>
    <property type="match status" value="1"/>
</dbReference>
<dbReference type="PANTHER" id="PTHR33490:SF6">
    <property type="entry name" value="SLL1049 PROTEIN"/>
    <property type="match status" value="1"/>
</dbReference>
<dbReference type="InterPro" id="IPR013589">
    <property type="entry name" value="Bac_transglu_N"/>
</dbReference>